<proteinExistence type="predicted"/>
<feature type="compositionally biased region" description="Polar residues" evidence="1">
    <location>
        <begin position="48"/>
        <end position="64"/>
    </location>
</feature>
<dbReference type="Proteomes" id="UP000247702">
    <property type="component" value="Unassembled WGS sequence"/>
</dbReference>
<reference evidence="2 4" key="1">
    <citation type="submission" date="2017-11" db="EMBL/GenBank/DDBJ databases">
        <title>The genome of Rhizophagus clarus HR1 reveals common genetic basis of auxotrophy among arbuscular mycorrhizal fungi.</title>
        <authorList>
            <person name="Kobayashi Y."/>
        </authorList>
    </citation>
    <scope>NUCLEOTIDE SEQUENCE [LARGE SCALE GENOMIC DNA]</scope>
    <source>
        <strain evidence="2 4">HR1</strain>
    </source>
</reference>
<dbReference type="EMBL" id="BLAL01000262">
    <property type="protein sequence ID" value="GES98158.1"/>
    <property type="molecule type" value="Genomic_DNA"/>
</dbReference>
<evidence type="ECO:0000313" key="4">
    <source>
        <dbReference type="Proteomes" id="UP000247702"/>
    </source>
</evidence>
<comment type="caution">
    <text evidence="2">The sequence shown here is derived from an EMBL/GenBank/DDBJ whole genome shotgun (WGS) entry which is preliminary data.</text>
</comment>
<feature type="compositionally biased region" description="Polar residues" evidence="1">
    <location>
        <begin position="83"/>
        <end position="100"/>
    </location>
</feature>
<dbReference type="Proteomes" id="UP000615446">
    <property type="component" value="Unassembled WGS sequence"/>
</dbReference>
<keyword evidence="4" id="KW-1185">Reference proteome</keyword>
<name>A0A2Z6QR60_9GLOM</name>
<accession>A0A2Z6QR60</accession>
<feature type="region of interest" description="Disordered" evidence="1">
    <location>
        <begin position="1"/>
        <end position="100"/>
    </location>
</feature>
<dbReference type="EMBL" id="BEXD01001147">
    <property type="protein sequence ID" value="GBB92607.1"/>
    <property type="molecule type" value="Genomic_DNA"/>
</dbReference>
<feature type="compositionally biased region" description="Polar residues" evidence="1">
    <location>
        <begin position="1"/>
        <end position="41"/>
    </location>
</feature>
<sequence length="183" mass="20658">MEGNNNTLHNNLSSKNNEYPSNSQQISDVQAGHSSYLSVMSNNNNNNFPAHTNISDGPNYQRYDSSNTNNNTTITPSQPTSNDFPNNGDNIPDSQQYDASNNASYHNYQLFMFTSNNAPPPQHVNVNRHLPRSNVLPCLNYGININCHKTKYNINITTNSDIQQNLQQILDHWSNNSQTRSQQ</sequence>
<evidence type="ECO:0000313" key="2">
    <source>
        <dbReference type="EMBL" id="GBB92607.1"/>
    </source>
</evidence>
<gene>
    <name evidence="3" type="ORF">RCL2_002471800</name>
    <name evidence="2" type="ORF">RclHR1_02030010</name>
</gene>
<dbReference type="AlphaFoldDB" id="A0A2Z6QR60"/>
<organism evidence="2 4">
    <name type="scientific">Rhizophagus clarus</name>
    <dbReference type="NCBI Taxonomy" id="94130"/>
    <lineage>
        <taxon>Eukaryota</taxon>
        <taxon>Fungi</taxon>
        <taxon>Fungi incertae sedis</taxon>
        <taxon>Mucoromycota</taxon>
        <taxon>Glomeromycotina</taxon>
        <taxon>Glomeromycetes</taxon>
        <taxon>Glomerales</taxon>
        <taxon>Glomeraceae</taxon>
        <taxon>Rhizophagus</taxon>
    </lineage>
</organism>
<evidence type="ECO:0000313" key="3">
    <source>
        <dbReference type="EMBL" id="GES98158.1"/>
    </source>
</evidence>
<protein>
    <submittedName>
        <fullName evidence="2">Uncharacterized protein</fullName>
    </submittedName>
</protein>
<evidence type="ECO:0000256" key="1">
    <source>
        <dbReference type="SAM" id="MobiDB-lite"/>
    </source>
</evidence>
<reference evidence="3" key="2">
    <citation type="submission" date="2019-10" db="EMBL/GenBank/DDBJ databases">
        <title>Conservation and host-specific expression of non-tandemly repeated heterogenous ribosome RNA gene in arbuscular mycorrhizal fungi.</title>
        <authorList>
            <person name="Maeda T."/>
            <person name="Kobayashi Y."/>
            <person name="Nakagawa T."/>
            <person name="Ezawa T."/>
            <person name="Yamaguchi K."/>
            <person name="Bino T."/>
            <person name="Nishimoto Y."/>
            <person name="Shigenobu S."/>
            <person name="Kawaguchi M."/>
        </authorList>
    </citation>
    <scope>NUCLEOTIDE SEQUENCE</scope>
    <source>
        <strain evidence="3">HR1</strain>
    </source>
</reference>
<feature type="compositionally biased region" description="Low complexity" evidence="1">
    <location>
        <begin position="65"/>
        <end position="82"/>
    </location>
</feature>